<evidence type="ECO:0000256" key="2">
    <source>
        <dbReference type="SAM" id="MobiDB-lite"/>
    </source>
</evidence>
<feature type="compositionally biased region" description="Basic and acidic residues" evidence="2">
    <location>
        <begin position="54"/>
        <end position="66"/>
    </location>
</feature>
<organism evidence="3 4">
    <name type="scientific">Gibberella intermedia</name>
    <name type="common">Bulb rot disease fungus</name>
    <name type="synonym">Fusarium proliferatum</name>
    <dbReference type="NCBI Taxonomy" id="948311"/>
    <lineage>
        <taxon>Eukaryota</taxon>
        <taxon>Fungi</taxon>
        <taxon>Dikarya</taxon>
        <taxon>Ascomycota</taxon>
        <taxon>Pezizomycotina</taxon>
        <taxon>Sordariomycetes</taxon>
        <taxon>Hypocreomycetidae</taxon>
        <taxon>Hypocreales</taxon>
        <taxon>Nectriaceae</taxon>
        <taxon>Fusarium</taxon>
        <taxon>Fusarium fujikuroi species complex</taxon>
    </lineage>
</organism>
<feature type="compositionally biased region" description="Low complexity" evidence="2">
    <location>
        <begin position="23"/>
        <end position="53"/>
    </location>
</feature>
<feature type="region of interest" description="Disordered" evidence="2">
    <location>
        <begin position="1"/>
        <end position="67"/>
    </location>
</feature>
<proteinExistence type="predicted"/>
<dbReference type="Proteomes" id="UP000251714">
    <property type="component" value="Unassembled WGS sequence"/>
</dbReference>
<keyword evidence="1" id="KW-0175">Coiled coil</keyword>
<comment type="caution">
    <text evidence="3">The sequence shown here is derived from an EMBL/GenBank/DDBJ whole genome shotgun (WGS) entry which is preliminary data.</text>
</comment>
<gene>
    <name evidence="3" type="ORF">FPRO05_02518</name>
</gene>
<protein>
    <submittedName>
        <fullName evidence="3">Uncharacterized protein</fullName>
    </submittedName>
</protein>
<dbReference type="AlphaFoldDB" id="A0A365MYZ7"/>
<feature type="compositionally biased region" description="Basic and acidic residues" evidence="2">
    <location>
        <begin position="1"/>
        <end position="22"/>
    </location>
</feature>
<accession>A0A365MYZ7</accession>
<evidence type="ECO:0000256" key="1">
    <source>
        <dbReference type="SAM" id="Coils"/>
    </source>
</evidence>
<evidence type="ECO:0000313" key="4">
    <source>
        <dbReference type="Proteomes" id="UP000251714"/>
    </source>
</evidence>
<sequence length="216" mass="24826">MRKNTEKLRQAIAKQEHKETEATAKAAASSAQASTIENVTEAATEAATNASASDAKDTTGETETPRCKHRHLPVSLLPLFFPSWLSLHAHRIVTTTITRKILTAAFLPLIGVSMNDFDDNIAKGRAAMDTDYRSHNDVLRRTRERLARHEQEIQRTLRLGLRSMELEVKHLKWRVDEIQQENQTLRDEIEHERRRTRRMMLELYESSDSQETDHSD</sequence>
<feature type="coiled-coil region" evidence="1">
    <location>
        <begin position="132"/>
        <end position="195"/>
    </location>
</feature>
<reference evidence="3 4" key="1">
    <citation type="submission" date="2017-12" db="EMBL/GenBank/DDBJ databases">
        <title>Genome sequence of the mycotoxigenic crop pathogen Fusarium proliferatum, strain ITEM 2341 from Date Palm.</title>
        <authorList>
            <person name="Almiman B.F."/>
            <person name="Shittu T.A."/>
            <person name="Muthumeenakshi S."/>
            <person name="Baroncelli R."/>
            <person name="Sreenivasaprasada S."/>
        </authorList>
    </citation>
    <scope>NUCLEOTIDE SEQUENCE [LARGE SCALE GENOMIC DNA]</scope>
    <source>
        <strain evidence="3 4">ITEM 2341</strain>
    </source>
</reference>
<name>A0A365MYZ7_GIBIN</name>
<evidence type="ECO:0000313" key="3">
    <source>
        <dbReference type="EMBL" id="RBA13725.1"/>
    </source>
</evidence>
<dbReference type="EMBL" id="PKMI01000028">
    <property type="protein sequence ID" value="RBA13725.1"/>
    <property type="molecule type" value="Genomic_DNA"/>
</dbReference>